<dbReference type="Pfam" id="PF07730">
    <property type="entry name" value="HisKA_3"/>
    <property type="match status" value="1"/>
</dbReference>
<keyword evidence="13" id="KW-1185">Reference proteome</keyword>
<evidence type="ECO:0000256" key="5">
    <source>
        <dbReference type="ARBA" id="ARBA00022741"/>
    </source>
</evidence>
<dbReference type="GO" id="GO:0000155">
    <property type="term" value="F:phosphorelay sensor kinase activity"/>
    <property type="evidence" value="ECO:0007669"/>
    <property type="project" value="InterPro"/>
</dbReference>
<dbReference type="EMBL" id="WPCU01000006">
    <property type="protein sequence ID" value="MVA76376.1"/>
    <property type="molecule type" value="Genomic_DNA"/>
</dbReference>
<accession>A0A6A9UTW2</accession>
<sequence>MAIRDGLARGLRRDDALLAVVFLAVSLVQVLLQPVEVLWLPGSRWFGPLLVVVSVLPLAWRRSRPVAAALAGAALWWVPTDGFLYLGYVTAILLLFAVGRWGGGGRPAVAAVGWALLSGTSGIVAIEQAHDRLVPLVFDVDLREHLAALRLPGSDALLSAAGFWVVILVPYAVGRLMAAQQRVSDERVVAEREAARRSAVEQERARIVRELHDVVGHEVTLMSIQSEAAAQALRHAPERAAQPVEAVRETAHRASRELRAILDLLGDGELPVVPDERGLQELADRAARLGIANRLSVVGDPWSDAPRHWLAVNRIVQECLTNAGRHAPGEEVDLRLEWSPAGVSVRASNPVPAPAPGGSPHLGRGVPGMQERARSLGGTLEVGHVAGHFVVTAWLPAEEGRR</sequence>
<dbReference type="RefSeq" id="WP_156609946.1">
    <property type="nucleotide sequence ID" value="NZ_WPCU01000006.1"/>
</dbReference>
<dbReference type="AlphaFoldDB" id="A0A6A9UTW2"/>
<evidence type="ECO:0000259" key="11">
    <source>
        <dbReference type="Pfam" id="PF07730"/>
    </source>
</evidence>
<keyword evidence="5" id="KW-0547">Nucleotide-binding</keyword>
<evidence type="ECO:0000256" key="7">
    <source>
        <dbReference type="ARBA" id="ARBA00022840"/>
    </source>
</evidence>
<dbReference type="Proteomes" id="UP000435304">
    <property type="component" value="Unassembled WGS sequence"/>
</dbReference>
<comment type="catalytic activity">
    <reaction evidence="1">
        <text>ATP + protein L-histidine = ADP + protein N-phospho-L-histidine.</text>
        <dbReference type="EC" id="2.7.13.3"/>
    </reaction>
</comment>
<keyword evidence="4" id="KW-0808">Transferase</keyword>
<evidence type="ECO:0000256" key="8">
    <source>
        <dbReference type="ARBA" id="ARBA00023012"/>
    </source>
</evidence>
<evidence type="ECO:0000256" key="3">
    <source>
        <dbReference type="ARBA" id="ARBA00022553"/>
    </source>
</evidence>
<feature type="transmembrane region" description="Helical" evidence="10">
    <location>
        <begin position="67"/>
        <end position="97"/>
    </location>
</feature>
<keyword evidence="6" id="KW-0418">Kinase</keyword>
<feature type="domain" description="Signal transduction histidine kinase subgroup 3 dimerisation and phosphoacceptor" evidence="11">
    <location>
        <begin position="203"/>
        <end position="267"/>
    </location>
</feature>
<evidence type="ECO:0000256" key="1">
    <source>
        <dbReference type="ARBA" id="ARBA00000085"/>
    </source>
</evidence>
<dbReference type="InterPro" id="IPR036890">
    <property type="entry name" value="HATPase_C_sf"/>
</dbReference>
<organism evidence="12 13">
    <name type="scientific">Auraticoccus cholistanensis</name>
    <dbReference type="NCBI Taxonomy" id="2656650"/>
    <lineage>
        <taxon>Bacteria</taxon>
        <taxon>Bacillati</taxon>
        <taxon>Actinomycetota</taxon>
        <taxon>Actinomycetes</taxon>
        <taxon>Propionibacteriales</taxon>
        <taxon>Propionibacteriaceae</taxon>
        <taxon>Auraticoccus</taxon>
    </lineage>
</organism>
<name>A0A6A9UTW2_9ACTN</name>
<dbReference type="EC" id="2.7.13.3" evidence="2"/>
<dbReference type="Gene3D" id="3.30.565.10">
    <property type="entry name" value="Histidine kinase-like ATPase, C-terminal domain"/>
    <property type="match status" value="1"/>
</dbReference>
<dbReference type="PANTHER" id="PTHR24421:SF10">
    <property type="entry name" value="NITRATE_NITRITE SENSOR PROTEIN NARQ"/>
    <property type="match status" value="1"/>
</dbReference>
<dbReference type="GO" id="GO:0046983">
    <property type="term" value="F:protein dimerization activity"/>
    <property type="evidence" value="ECO:0007669"/>
    <property type="project" value="InterPro"/>
</dbReference>
<dbReference type="GO" id="GO:0005524">
    <property type="term" value="F:ATP binding"/>
    <property type="evidence" value="ECO:0007669"/>
    <property type="project" value="UniProtKB-KW"/>
</dbReference>
<keyword evidence="10" id="KW-0812">Transmembrane</keyword>
<dbReference type="CDD" id="cd16917">
    <property type="entry name" value="HATPase_UhpB-NarQ-NarX-like"/>
    <property type="match status" value="1"/>
</dbReference>
<keyword evidence="8" id="KW-0902">Two-component regulatory system</keyword>
<comment type="caution">
    <text evidence="12">The sequence shown here is derived from an EMBL/GenBank/DDBJ whole genome shotgun (WGS) entry which is preliminary data.</text>
</comment>
<reference evidence="12 13" key="1">
    <citation type="submission" date="2019-12" db="EMBL/GenBank/DDBJ databases">
        <title>Auraticoccus cholistani sp. nov., an actinomycete isolated from soil of Cholistan desert.</title>
        <authorList>
            <person name="Cheema M.T."/>
        </authorList>
    </citation>
    <scope>NUCLEOTIDE SEQUENCE [LARGE SCALE GENOMIC DNA]</scope>
    <source>
        <strain evidence="12 13">F435</strain>
    </source>
</reference>
<keyword evidence="3" id="KW-0597">Phosphoprotein</keyword>
<dbReference type="GO" id="GO:0016020">
    <property type="term" value="C:membrane"/>
    <property type="evidence" value="ECO:0007669"/>
    <property type="project" value="InterPro"/>
</dbReference>
<gene>
    <name evidence="12" type="ORF">GC722_10120</name>
</gene>
<dbReference type="SUPFAM" id="SSF55874">
    <property type="entry name" value="ATPase domain of HSP90 chaperone/DNA topoisomerase II/histidine kinase"/>
    <property type="match status" value="1"/>
</dbReference>
<keyword evidence="10" id="KW-1133">Transmembrane helix</keyword>
<dbReference type="Gene3D" id="1.20.5.1930">
    <property type="match status" value="1"/>
</dbReference>
<evidence type="ECO:0000256" key="2">
    <source>
        <dbReference type="ARBA" id="ARBA00012438"/>
    </source>
</evidence>
<evidence type="ECO:0000256" key="4">
    <source>
        <dbReference type="ARBA" id="ARBA00022679"/>
    </source>
</evidence>
<dbReference type="PANTHER" id="PTHR24421">
    <property type="entry name" value="NITRATE/NITRITE SENSOR PROTEIN NARX-RELATED"/>
    <property type="match status" value="1"/>
</dbReference>
<feature type="transmembrane region" description="Helical" evidence="10">
    <location>
        <begin position="156"/>
        <end position="174"/>
    </location>
</feature>
<dbReference type="InterPro" id="IPR011712">
    <property type="entry name" value="Sig_transdc_His_kin_sub3_dim/P"/>
</dbReference>
<feature type="region of interest" description="Disordered" evidence="9">
    <location>
        <begin position="348"/>
        <end position="369"/>
    </location>
</feature>
<evidence type="ECO:0000256" key="6">
    <source>
        <dbReference type="ARBA" id="ARBA00022777"/>
    </source>
</evidence>
<evidence type="ECO:0000313" key="13">
    <source>
        <dbReference type="Proteomes" id="UP000435304"/>
    </source>
</evidence>
<proteinExistence type="predicted"/>
<evidence type="ECO:0000256" key="10">
    <source>
        <dbReference type="SAM" id="Phobius"/>
    </source>
</evidence>
<protein>
    <recommendedName>
        <fullName evidence="2">histidine kinase</fullName>
        <ecNumber evidence="2">2.7.13.3</ecNumber>
    </recommendedName>
</protein>
<keyword evidence="7" id="KW-0067">ATP-binding</keyword>
<evidence type="ECO:0000313" key="12">
    <source>
        <dbReference type="EMBL" id="MVA76376.1"/>
    </source>
</evidence>
<dbReference type="InterPro" id="IPR050482">
    <property type="entry name" value="Sensor_HK_TwoCompSys"/>
</dbReference>
<keyword evidence="10" id="KW-0472">Membrane</keyword>
<evidence type="ECO:0000256" key="9">
    <source>
        <dbReference type="SAM" id="MobiDB-lite"/>
    </source>
</evidence>